<name>A0A2L2Z484_PARTP</name>
<dbReference type="AlphaFoldDB" id="A0A2L2Z484"/>
<reference evidence="2" key="1">
    <citation type="journal article" date="2016" name="Mol. Ecol. Resour.">
        <title>Evaluation of the impact of RNA preservation methods of spiders for de novo transcriptome assembly.</title>
        <authorList>
            <person name="Kono N."/>
            <person name="Nakamura H."/>
            <person name="Ito Y."/>
            <person name="Tomita M."/>
            <person name="Arakawa K."/>
        </authorList>
    </citation>
    <scope>NUCLEOTIDE SEQUENCE</scope>
    <source>
        <tissue evidence="2">Whole body</tissue>
    </source>
</reference>
<feature type="transmembrane region" description="Helical" evidence="1">
    <location>
        <begin position="12"/>
        <end position="33"/>
    </location>
</feature>
<protein>
    <submittedName>
        <fullName evidence="2">Uncharacterized protein</fullName>
    </submittedName>
</protein>
<keyword evidence="1" id="KW-0472">Membrane</keyword>
<dbReference type="EMBL" id="IAAA01103871">
    <property type="protein sequence ID" value="LAA15232.1"/>
    <property type="molecule type" value="mRNA"/>
</dbReference>
<keyword evidence="1" id="KW-0812">Transmembrane</keyword>
<proteinExistence type="evidence at transcript level"/>
<keyword evidence="1" id="KW-1133">Transmembrane helix</keyword>
<sequence>MYSVKQPARYPHLHVLLNCVYSGVHFIGFLLYFNYLQFTEKPYDLYYPKILDRKFD</sequence>
<organism evidence="2">
    <name type="scientific">Parasteatoda tepidariorum</name>
    <name type="common">Common house spider</name>
    <name type="synonym">Achaearanea tepidariorum</name>
    <dbReference type="NCBI Taxonomy" id="114398"/>
    <lineage>
        <taxon>Eukaryota</taxon>
        <taxon>Metazoa</taxon>
        <taxon>Ecdysozoa</taxon>
        <taxon>Arthropoda</taxon>
        <taxon>Chelicerata</taxon>
        <taxon>Arachnida</taxon>
        <taxon>Araneae</taxon>
        <taxon>Araneomorphae</taxon>
        <taxon>Entelegynae</taxon>
        <taxon>Araneoidea</taxon>
        <taxon>Theridiidae</taxon>
        <taxon>Parasteatoda</taxon>
    </lineage>
</organism>
<accession>A0A2L2Z484</accession>
<dbReference type="OrthoDB" id="4983at2759"/>
<evidence type="ECO:0000256" key="1">
    <source>
        <dbReference type="SAM" id="Phobius"/>
    </source>
</evidence>
<evidence type="ECO:0000313" key="2">
    <source>
        <dbReference type="EMBL" id="LAA15232.1"/>
    </source>
</evidence>